<keyword evidence="1" id="KW-0472">Membrane</keyword>
<keyword evidence="1" id="KW-1133">Transmembrane helix</keyword>
<feature type="transmembrane region" description="Helical" evidence="1">
    <location>
        <begin position="6"/>
        <end position="27"/>
    </location>
</feature>
<sequence length="87" mass="10446">MSYDFWPKFWLWFLGIALAILVGLLIYDTYQTRIWMNANNCQQTSQSREYMYYMTVISGNTTIVVPQIGTEYLYVCDNNQTIWWYGE</sequence>
<proteinExistence type="predicted"/>
<dbReference type="RefSeq" id="YP_009177261.1">
    <property type="nucleotide sequence ID" value="NC_028247.1"/>
</dbReference>
<evidence type="ECO:0000313" key="2">
    <source>
        <dbReference type="EMBL" id="AKU43963.1"/>
    </source>
</evidence>
<dbReference type="KEGG" id="vg:26586755"/>
<accession>A0A0K1LP51</accession>
<dbReference type="Proteomes" id="UP000202391">
    <property type="component" value="Segment"/>
</dbReference>
<dbReference type="EMBL" id="KT001916">
    <property type="protein sequence ID" value="AKU43963.1"/>
    <property type="molecule type" value="Genomic_DNA"/>
</dbReference>
<keyword evidence="1" id="KW-0812">Transmembrane</keyword>
<gene>
    <name evidence="2" type="ORF">CPT_Michonne14</name>
</gene>
<evidence type="ECO:0000313" key="3">
    <source>
        <dbReference type="Proteomes" id="UP000202391"/>
    </source>
</evidence>
<organism evidence="2 3">
    <name type="scientific">Citrobacter phage Michonne</name>
    <dbReference type="NCBI Taxonomy" id="1675603"/>
    <lineage>
        <taxon>Viruses</taxon>
        <taxon>Duplodnaviria</taxon>
        <taxon>Heunggongvirae</taxon>
        <taxon>Uroviricota</taxon>
        <taxon>Caudoviricetes</taxon>
        <taxon>Andersonviridae</taxon>
        <taxon>Ounavirinae</taxon>
        <taxon>Mooglevirus</taxon>
        <taxon>Mooglevirus mordin</taxon>
    </lineage>
</organism>
<dbReference type="OrthoDB" id="16022at10239"/>
<reference evidence="2 3" key="1">
    <citation type="journal article" date="2015" name="Genome Announc.">
        <title>Complete Genome Sequence of Citrobacter freundii Myophage Michonne.</title>
        <authorList>
            <person name="Bernal C.L."/>
            <person name="Berkowitz V.E."/>
            <person name="Cahill J.L."/>
            <person name="Rasche E.S."/>
            <person name="Kuty Everett G.F."/>
        </authorList>
    </citation>
    <scope>NUCLEOTIDE SEQUENCE [LARGE SCALE GENOMIC DNA]</scope>
</reference>
<protein>
    <submittedName>
        <fullName evidence="2">Uncharacterized protein</fullName>
    </submittedName>
</protein>
<name>A0A0K1LP51_9CAUD</name>
<evidence type="ECO:0000256" key="1">
    <source>
        <dbReference type="SAM" id="Phobius"/>
    </source>
</evidence>